<organism evidence="5 6">
    <name type="scientific">Cirrhinus mrigala</name>
    <name type="common">Mrigala</name>
    <dbReference type="NCBI Taxonomy" id="683832"/>
    <lineage>
        <taxon>Eukaryota</taxon>
        <taxon>Metazoa</taxon>
        <taxon>Chordata</taxon>
        <taxon>Craniata</taxon>
        <taxon>Vertebrata</taxon>
        <taxon>Euteleostomi</taxon>
        <taxon>Actinopterygii</taxon>
        <taxon>Neopterygii</taxon>
        <taxon>Teleostei</taxon>
        <taxon>Ostariophysi</taxon>
        <taxon>Cypriniformes</taxon>
        <taxon>Cyprinidae</taxon>
        <taxon>Labeoninae</taxon>
        <taxon>Labeonini</taxon>
        <taxon>Cirrhinus</taxon>
    </lineage>
</organism>
<dbReference type="InterPro" id="IPR013576">
    <property type="entry name" value="IGF2_C"/>
</dbReference>
<evidence type="ECO:0000256" key="3">
    <source>
        <dbReference type="ARBA" id="ARBA00022729"/>
    </source>
</evidence>
<proteinExistence type="predicted"/>
<feature type="domain" description="Insulin-like growth factor II E-peptide C-terminal" evidence="4">
    <location>
        <begin position="6"/>
        <end position="52"/>
    </location>
</feature>
<dbReference type="AlphaFoldDB" id="A0ABD0MXK3"/>
<name>A0ABD0MXK3_CIRMR</name>
<evidence type="ECO:0000259" key="4">
    <source>
        <dbReference type="Pfam" id="PF08365"/>
    </source>
</evidence>
<keyword evidence="2" id="KW-0964">Secreted</keyword>
<reference evidence="5 6" key="1">
    <citation type="submission" date="2024-05" db="EMBL/GenBank/DDBJ databases">
        <title>Genome sequencing and assembly of Indian major carp, Cirrhinus mrigala (Hamilton, 1822).</title>
        <authorList>
            <person name="Mohindra V."/>
            <person name="Chowdhury L.M."/>
            <person name="Lal K."/>
            <person name="Jena J.K."/>
        </authorList>
    </citation>
    <scope>NUCLEOTIDE SEQUENCE [LARGE SCALE GENOMIC DNA]</scope>
    <source>
        <strain evidence="5">CM1030</strain>
        <tissue evidence="5">Blood</tissue>
    </source>
</reference>
<keyword evidence="3" id="KW-0732">Signal</keyword>
<accession>A0ABD0MXK3</accession>
<comment type="caution">
    <text evidence="5">The sequence shown here is derived from an EMBL/GenBank/DDBJ whole genome shotgun (WGS) entry which is preliminary data.</text>
</comment>
<gene>
    <name evidence="5" type="ORF">M9458_048975</name>
</gene>
<sequence length="64" mass="7529">KHVTVKYSKYDLWQRKAAQRLRRGVPAILRAKKAQEQLHHHRPLITLPSKLPPILLPTEDYVSH</sequence>
<feature type="non-terminal residue" evidence="5">
    <location>
        <position position="1"/>
    </location>
</feature>
<evidence type="ECO:0000256" key="2">
    <source>
        <dbReference type="ARBA" id="ARBA00022525"/>
    </source>
</evidence>
<dbReference type="PANTHER" id="PTHR46886">
    <property type="entry name" value="INSULIN-LIKE GROWTH FACTOR II"/>
    <property type="match status" value="1"/>
</dbReference>
<comment type="subcellular location">
    <subcellularLocation>
        <location evidence="1">Secreted</location>
    </subcellularLocation>
</comment>
<feature type="non-terminal residue" evidence="5">
    <location>
        <position position="64"/>
    </location>
</feature>
<dbReference type="Pfam" id="PF08365">
    <property type="entry name" value="IGF2_C"/>
    <property type="match status" value="1"/>
</dbReference>
<evidence type="ECO:0000256" key="1">
    <source>
        <dbReference type="ARBA" id="ARBA00004613"/>
    </source>
</evidence>
<keyword evidence="6" id="KW-1185">Reference proteome</keyword>
<evidence type="ECO:0000313" key="6">
    <source>
        <dbReference type="Proteomes" id="UP001529510"/>
    </source>
</evidence>
<protein>
    <recommendedName>
        <fullName evidence="4">Insulin-like growth factor II E-peptide C-terminal domain-containing protein</fullName>
    </recommendedName>
</protein>
<dbReference type="EMBL" id="JAMKFB020000025">
    <property type="protein sequence ID" value="KAL0154712.1"/>
    <property type="molecule type" value="Genomic_DNA"/>
</dbReference>
<dbReference type="GO" id="GO:0005576">
    <property type="term" value="C:extracellular region"/>
    <property type="evidence" value="ECO:0007669"/>
    <property type="project" value="UniProtKB-SubCell"/>
</dbReference>
<dbReference type="PANTHER" id="PTHR46886:SF1">
    <property type="entry name" value="INSULIN-LIKE GROWTH FACTOR II"/>
    <property type="match status" value="1"/>
</dbReference>
<evidence type="ECO:0000313" key="5">
    <source>
        <dbReference type="EMBL" id="KAL0154712.1"/>
    </source>
</evidence>
<dbReference type="Proteomes" id="UP001529510">
    <property type="component" value="Unassembled WGS sequence"/>
</dbReference>